<evidence type="ECO:0000313" key="2">
    <source>
        <dbReference type="EMBL" id="CAK0873225.1"/>
    </source>
</evidence>
<dbReference type="Proteomes" id="UP001189429">
    <property type="component" value="Unassembled WGS sequence"/>
</dbReference>
<keyword evidence="3" id="KW-1185">Reference proteome</keyword>
<organism evidence="2 3">
    <name type="scientific">Prorocentrum cordatum</name>
    <dbReference type="NCBI Taxonomy" id="2364126"/>
    <lineage>
        <taxon>Eukaryota</taxon>
        <taxon>Sar</taxon>
        <taxon>Alveolata</taxon>
        <taxon>Dinophyceae</taxon>
        <taxon>Prorocentrales</taxon>
        <taxon>Prorocentraceae</taxon>
        <taxon>Prorocentrum</taxon>
    </lineage>
</organism>
<feature type="region of interest" description="Disordered" evidence="1">
    <location>
        <begin position="1"/>
        <end position="53"/>
    </location>
</feature>
<sequence>MHPPTRARSPLWSVATEFRPTRHSRARRSRTEHRSIGDRREASMPPCSGARARRSREGVAGWTCVERGLRRDPWVVMYQCGTQEPRRRRGLERGCFQTLPQRPAGERGPDVPVLCNPAPADTTAYLGVLEK</sequence>
<name>A0ABN9VMZ4_9DINO</name>
<comment type="caution">
    <text evidence="2">The sequence shown here is derived from an EMBL/GenBank/DDBJ whole genome shotgun (WGS) entry which is preliminary data.</text>
</comment>
<reference evidence="2" key="1">
    <citation type="submission" date="2023-10" db="EMBL/GenBank/DDBJ databases">
        <authorList>
            <person name="Chen Y."/>
            <person name="Shah S."/>
            <person name="Dougan E. K."/>
            <person name="Thang M."/>
            <person name="Chan C."/>
        </authorList>
    </citation>
    <scope>NUCLEOTIDE SEQUENCE [LARGE SCALE GENOMIC DNA]</scope>
</reference>
<dbReference type="EMBL" id="CAUYUJ010017254">
    <property type="protein sequence ID" value="CAK0873225.1"/>
    <property type="molecule type" value="Genomic_DNA"/>
</dbReference>
<proteinExistence type="predicted"/>
<evidence type="ECO:0000256" key="1">
    <source>
        <dbReference type="SAM" id="MobiDB-lite"/>
    </source>
</evidence>
<protein>
    <submittedName>
        <fullName evidence="2">Uncharacterized protein</fullName>
    </submittedName>
</protein>
<evidence type="ECO:0000313" key="3">
    <source>
        <dbReference type="Proteomes" id="UP001189429"/>
    </source>
</evidence>
<feature type="compositionally biased region" description="Basic and acidic residues" evidence="1">
    <location>
        <begin position="32"/>
        <end position="42"/>
    </location>
</feature>
<feature type="compositionally biased region" description="Basic residues" evidence="1">
    <location>
        <begin position="21"/>
        <end position="31"/>
    </location>
</feature>
<accession>A0ABN9VMZ4</accession>
<gene>
    <name evidence="2" type="ORF">PCOR1329_LOCUS58485</name>
</gene>